<protein>
    <submittedName>
        <fullName evidence="4">Tetratricopeptide repeat protein</fullName>
    </submittedName>
</protein>
<sequence>MAGDFAIAANDLTKASDAYGRAATLSNDPKVASRAAELALAIHDQDAARRALARWAVLGATPVDLAEGRARIALDSGDTAEAQRQLEILVTSGGAEGWRAFGRTLVQARDAAQAGVLLERIATPERLPKDSTAWLAMAELGENLGRHDYAQRIGSEAQKRFHDGATYAWAAQQKFRAGDKDGAKKLFAKAVAADPKNPRLRLAYATVLAQGGDEKGAAATLAQGKQDVDTYSMRMTLAARAADKGALRRLYDEIRRQSDDVQQDNAFTLGQLAELLDKKEDALDWYAAVGDDDPRVFDASVRSAVILHLQGNDDDAHQVVADLQTSYADRPDLLVKAFAVDAELYMDARHFDAAVQSYDKALRVKPDDTDMMYARGLAYAEAGRVDQAVADFRRVLELKPGDIEASNALGYTLADNDRDLSEAQSLLQAARSARPDDPSVADSWGWLKFRQGQLDQAESTLRGAWAKQKDGDIGVHLAEVLWQRGERDEARKVLNEVRRIDPKNASLQKTEKKFTP</sequence>
<evidence type="ECO:0000313" key="5">
    <source>
        <dbReference type="Proteomes" id="UP000316093"/>
    </source>
</evidence>
<keyword evidence="5" id="KW-1185">Reference proteome</keyword>
<dbReference type="PANTHER" id="PTHR44858">
    <property type="entry name" value="TETRATRICOPEPTIDE REPEAT PROTEIN 6"/>
    <property type="match status" value="1"/>
</dbReference>
<accession>A0A4Y5Z7R0</accession>
<keyword evidence="1" id="KW-0677">Repeat</keyword>
<dbReference type="GO" id="GO:0009279">
    <property type="term" value="C:cell outer membrane"/>
    <property type="evidence" value="ECO:0007669"/>
    <property type="project" value="TreeGrafter"/>
</dbReference>
<dbReference type="KEGG" id="lpy:FIV34_04890"/>
<dbReference type="PROSITE" id="PS50005">
    <property type="entry name" value="TPR"/>
    <property type="match status" value="2"/>
</dbReference>
<dbReference type="SUPFAM" id="SSF48452">
    <property type="entry name" value="TPR-like"/>
    <property type="match status" value="2"/>
</dbReference>
<dbReference type="Pfam" id="PF13432">
    <property type="entry name" value="TPR_16"/>
    <property type="match status" value="1"/>
</dbReference>
<feature type="repeat" description="TPR" evidence="3">
    <location>
        <begin position="335"/>
        <end position="368"/>
    </location>
</feature>
<dbReference type="PANTHER" id="PTHR44858:SF1">
    <property type="entry name" value="UDP-N-ACETYLGLUCOSAMINE--PEPTIDE N-ACETYLGLUCOSAMINYLTRANSFERASE SPINDLY-RELATED"/>
    <property type="match status" value="1"/>
</dbReference>
<evidence type="ECO:0000256" key="2">
    <source>
        <dbReference type="ARBA" id="ARBA00022803"/>
    </source>
</evidence>
<keyword evidence="2 3" id="KW-0802">TPR repeat</keyword>
<dbReference type="Pfam" id="PF14559">
    <property type="entry name" value="TPR_19"/>
    <property type="match status" value="2"/>
</dbReference>
<evidence type="ECO:0000313" key="4">
    <source>
        <dbReference type="EMBL" id="QDE41550.1"/>
    </source>
</evidence>
<dbReference type="OrthoDB" id="9766710at2"/>
<gene>
    <name evidence="4" type="ORF">FIV34_04890</name>
</gene>
<proteinExistence type="predicted"/>
<dbReference type="InterPro" id="IPR050498">
    <property type="entry name" value="Ycf3"/>
</dbReference>
<evidence type="ECO:0000256" key="1">
    <source>
        <dbReference type="ARBA" id="ARBA00022737"/>
    </source>
</evidence>
<organism evidence="4 5">
    <name type="scientific">Luteibacter pinisoli</name>
    <dbReference type="NCBI Taxonomy" id="2589080"/>
    <lineage>
        <taxon>Bacteria</taxon>
        <taxon>Pseudomonadati</taxon>
        <taxon>Pseudomonadota</taxon>
        <taxon>Gammaproteobacteria</taxon>
        <taxon>Lysobacterales</taxon>
        <taxon>Rhodanobacteraceae</taxon>
        <taxon>Luteibacter</taxon>
    </lineage>
</organism>
<name>A0A4Y5Z7R0_9GAMM</name>
<dbReference type="SMART" id="SM00028">
    <property type="entry name" value="TPR"/>
    <property type="match status" value="4"/>
</dbReference>
<dbReference type="AlphaFoldDB" id="A0A4Y5Z7R0"/>
<evidence type="ECO:0000256" key="3">
    <source>
        <dbReference type="PROSITE-ProRule" id="PRU00339"/>
    </source>
</evidence>
<dbReference type="GO" id="GO:0046813">
    <property type="term" value="P:receptor-mediated virion attachment to host cell"/>
    <property type="evidence" value="ECO:0007669"/>
    <property type="project" value="TreeGrafter"/>
</dbReference>
<dbReference type="PROSITE" id="PS50293">
    <property type="entry name" value="TPR_REGION"/>
    <property type="match status" value="1"/>
</dbReference>
<reference evidence="4 5" key="1">
    <citation type="submission" date="2019-06" db="EMBL/GenBank/DDBJ databases">
        <title>A complete genome sequence for Luteibacter pinisoli MAH-14.</title>
        <authorList>
            <person name="Baltrus D.A."/>
        </authorList>
    </citation>
    <scope>NUCLEOTIDE SEQUENCE [LARGE SCALE GENOMIC DNA]</scope>
    <source>
        <strain evidence="4 5">MAH-14</strain>
    </source>
</reference>
<dbReference type="Gene3D" id="1.25.40.10">
    <property type="entry name" value="Tetratricopeptide repeat domain"/>
    <property type="match status" value="3"/>
</dbReference>
<dbReference type="InterPro" id="IPR011990">
    <property type="entry name" value="TPR-like_helical_dom_sf"/>
</dbReference>
<feature type="repeat" description="TPR" evidence="3">
    <location>
        <begin position="369"/>
        <end position="402"/>
    </location>
</feature>
<dbReference type="InterPro" id="IPR019734">
    <property type="entry name" value="TPR_rpt"/>
</dbReference>
<dbReference type="Proteomes" id="UP000316093">
    <property type="component" value="Chromosome"/>
</dbReference>
<dbReference type="EMBL" id="CP041046">
    <property type="protein sequence ID" value="QDE41550.1"/>
    <property type="molecule type" value="Genomic_DNA"/>
</dbReference>